<organism evidence="2 3">
    <name type="scientific">Candidatus Sphingobacterium stercoripullorum</name>
    <dbReference type="NCBI Taxonomy" id="2838759"/>
    <lineage>
        <taxon>Bacteria</taxon>
        <taxon>Pseudomonadati</taxon>
        <taxon>Bacteroidota</taxon>
        <taxon>Sphingobacteriia</taxon>
        <taxon>Sphingobacteriales</taxon>
        <taxon>Sphingobacteriaceae</taxon>
        <taxon>Sphingobacterium</taxon>
    </lineage>
</organism>
<dbReference type="Proteomes" id="UP000824156">
    <property type="component" value="Unassembled WGS sequence"/>
</dbReference>
<feature type="region of interest" description="Disordered" evidence="1">
    <location>
        <begin position="93"/>
        <end position="129"/>
    </location>
</feature>
<comment type="caution">
    <text evidence="2">The sequence shown here is derived from an EMBL/GenBank/DDBJ whole genome shotgun (WGS) entry which is preliminary data.</text>
</comment>
<sequence length="129" mass="14981">MSVTTIRNTINRIKGDVVDLKKNQAKERKKELDIEVKINDLQIKIVKSKNLIAAQRFQKQIDAKSKELSRVSRKVIDYQIKITQKGKQLAKEQGKLSKELEKETKKSQNSELTFMRRKNQLNKSELGTI</sequence>
<dbReference type="AlphaFoldDB" id="A0A9D2AYB9"/>
<name>A0A9D2AYB9_9SPHI</name>
<reference evidence="2" key="2">
    <citation type="submission" date="2021-04" db="EMBL/GenBank/DDBJ databases">
        <authorList>
            <person name="Gilroy R."/>
        </authorList>
    </citation>
    <scope>NUCLEOTIDE SEQUENCE</scope>
    <source>
        <strain evidence="2">1719</strain>
    </source>
</reference>
<feature type="compositionally biased region" description="Basic and acidic residues" evidence="1">
    <location>
        <begin position="93"/>
        <end position="108"/>
    </location>
</feature>
<evidence type="ECO:0000313" key="3">
    <source>
        <dbReference type="Proteomes" id="UP000824156"/>
    </source>
</evidence>
<evidence type="ECO:0000256" key="1">
    <source>
        <dbReference type="SAM" id="MobiDB-lite"/>
    </source>
</evidence>
<evidence type="ECO:0000313" key="2">
    <source>
        <dbReference type="EMBL" id="HIX54712.1"/>
    </source>
</evidence>
<reference evidence="2" key="1">
    <citation type="journal article" date="2021" name="PeerJ">
        <title>Extensive microbial diversity within the chicken gut microbiome revealed by metagenomics and culture.</title>
        <authorList>
            <person name="Gilroy R."/>
            <person name="Ravi A."/>
            <person name="Getino M."/>
            <person name="Pursley I."/>
            <person name="Horton D.L."/>
            <person name="Alikhan N.F."/>
            <person name="Baker D."/>
            <person name="Gharbi K."/>
            <person name="Hall N."/>
            <person name="Watson M."/>
            <person name="Adriaenssens E.M."/>
            <person name="Foster-Nyarko E."/>
            <person name="Jarju S."/>
            <person name="Secka A."/>
            <person name="Antonio M."/>
            <person name="Oren A."/>
            <person name="Chaudhuri R.R."/>
            <person name="La Ragione R."/>
            <person name="Hildebrand F."/>
            <person name="Pallen M.J."/>
        </authorList>
    </citation>
    <scope>NUCLEOTIDE SEQUENCE</scope>
    <source>
        <strain evidence="2">1719</strain>
    </source>
</reference>
<dbReference type="EMBL" id="DXEZ01000189">
    <property type="protein sequence ID" value="HIX54712.1"/>
    <property type="molecule type" value="Genomic_DNA"/>
</dbReference>
<gene>
    <name evidence="2" type="ORF">H9853_06780</name>
</gene>
<accession>A0A9D2AYB9</accession>
<proteinExistence type="predicted"/>
<protein>
    <submittedName>
        <fullName evidence="2">Uncharacterized protein</fullName>
    </submittedName>
</protein>